<evidence type="ECO:0000256" key="10">
    <source>
        <dbReference type="HAMAP-Rule" id="MF_00224"/>
    </source>
</evidence>
<dbReference type="InterPro" id="IPR005720">
    <property type="entry name" value="Dihydroorotate_DH_cat"/>
</dbReference>
<dbReference type="NCBIfam" id="NF005574">
    <property type="entry name" value="PRK07259.1"/>
    <property type="match status" value="1"/>
</dbReference>
<comment type="cofactor">
    <cofactor evidence="10">
        <name>FMN</name>
        <dbReference type="ChEBI" id="CHEBI:58210"/>
    </cofactor>
    <text evidence="10">Binds 1 FMN per subunit.</text>
</comment>
<evidence type="ECO:0000256" key="9">
    <source>
        <dbReference type="ARBA" id="ARBA00023002"/>
    </source>
</evidence>
<dbReference type="PANTHER" id="PTHR48109:SF1">
    <property type="entry name" value="DIHYDROOROTATE DEHYDROGENASE (FUMARATE)"/>
    <property type="match status" value="1"/>
</dbReference>
<accession>A0AAP2RAP7</accession>
<evidence type="ECO:0000259" key="11">
    <source>
        <dbReference type="Pfam" id="PF01180"/>
    </source>
</evidence>
<evidence type="ECO:0000313" key="12">
    <source>
        <dbReference type="EMBL" id="MCD1293843.1"/>
    </source>
</evidence>
<reference evidence="12 13" key="1">
    <citation type="submission" date="2017-11" db="EMBL/GenBank/DDBJ databases">
        <title>Isolation and Characterization of Family Methanocellaceae Species from Potential Methane Hydrate Area Offshore Southwestern Taiwan.</title>
        <authorList>
            <person name="Zhang W.-L."/>
            <person name="Chen W.-C."/>
            <person name="Lai M.-C."/>
            <person name="Chen S.-C."/>
        </authorList>
    </citation>
    <scope>NUCLEOTIDE SEQUENCE [LARGE SCALE GENOMIC DNA]</scope>
    <source>
        <strain evidence="12 13">CWC-04</strain>
    </source>
</reference>
<gene>
    <name evidence="10" type="primary">pyrD</name>
    <name evidence="12" type="ORF">CUJ83_02375</name>
</gene>
<feature type="binding site" evidence="10">
    <location>
        <position position="122"/>
    </location>
    <ligand>
        <name>substrate</name>
    </ligand>
</feature>
<dbReference type="PIRSF" id="PIRSF000164">
    <property type="entry name" value="DHO_oxidase"/>
    <property type="match status" value="1"/>
</dbReference>
<feature type="active site" description="Nucleophile" evidence="10">
    <location>
        <position position="125"/>
    </location>
</feature>
<comment type="subunit">
    <text evidence="4">Heterotetramer of 2 PyrK and 2 PyrD type B subunits.</text>
</comment>
<dbReference type="AlphaFoldDB" id="A0AAP2RAP7"/>
<dbReference type="GO" id="GO:0006207">
    <property type="term" value="P:'de novo' pyrimidine nucleobase biosynthetic process"/>
    <property type="evidence" value="ECO:0007669"/>
    <property type="project" value="InterPro"/>
</dbReference>
<dbReference type="GO" id="GO:0004152">
    <property type="term" value="F:dihydroorotate dehydrogenase activity"/>
    <property type="evidence" value="ECO:0007669"/>
    <property type="project" value="UniProtKB-UniRule"/>
</dbReference>
<dbReference type="Pfam" id="PF01180">
    <property type="entry name" value="DHO_dh"/>
    <property type="match status" value="1"/>
</dbReference>
<dbReference type="Gene3D" id="3.20.20.70">
    <property type="entry name" value="Aldolase class I"/>
    <property type="match status" value="1"/>
</dbReference>
<dbReference type="InterPro" id="IPR013785">
    <property type="entry name" value="Aldolase_TIM"/>
</dbReference>
<dbReference type="GO" id="GO:0005737">
    <property type="term" value="C:cytoplasm"/>
    <property type="evidence" value="ECO:0007669"/>
    <property type="project" value="UniProtKB-SubCell"/>
</dbReference>
<comment type="pathway">
    <text evidence="2 10">Pyrimidine metabolism; UMP biosynthesis via de novo pathway.</text>
</comment>
<feature type="binding site" evidence="10">
    <location>
        <position position="186"/>
    </location>
    <ligand>
        <name>FMN</name>
        <dbReference type="ChEBI" id="CHEBI:58210"/>
    </ligand>
</feature>
<feature type="domain" description="Dihydroorotate dehydrogenase catalytic" evidence="11">
    <location>
        <begin position="3"/>
        <end position="280"/>
    </location>
</feature>
<comment type="caution">
    <text evidence="12">The sequence shown here is derived from an EMBL/GenBank/DDBJ whole genome shotgun (WGS) entry which is preliminary data.</text>
</comment>
<feature type="binding site" evidence="10">
    <location>
        <position position="122"/>
    </location>
    <ligand>
        <name>FMN</name>
        <dbReference type="ChEBI" id="CHEBI:58210"/>
    </ligand>
</feature>
<dbReference type="PANTHER" id="PTHR48109">
    <property type="entry name" value="DIHYDROOROTATE DEHYDROGENASE (QUINONE), MITOCHONDRIAL-RELATED"/>
    <property type="match status" value="1"/>
</dbReference>
<feature type="binding site" evidence="10">
    <location>
        <begin position="187"/>
        <end position="188"/>
    </location>
    <ligand>
        <name>substrate</name>
    </ligand>
</feature>
<dbReference type="HAMAP" id="MF_00224">
    <property type="entry name" value="DHO_dh_type1"/>
    <property type="match status" value="1"/>
</dbReference>
<comment type="caution">
    <text evidence="10">Lacks conserved residue(s) required for the propagation of feature annotation.</text>
</comment>
<keyword evidence="13" id="KW-1185">Reference proteome</keyword>
<dbReference type="FunFam" id="3.20.20.70:FF:000027">
    <property type="entry name" value="Dihydropyrimidine dehydrogenase [NADP(+)]"/>
    <property type="match status" value="1"/>
</dbReference>
<dbReference type="EMBL" id="PGCK01000002">
    <property type="protein sequence ID" value="MCD1293843.1"/>
    <property type="molecule type" value="Genomic_DNA"/>
</dbReference>
<feature type="binding site" evidence="10">
    <location>
        <position position="160"/>
    </location>
    <ligand>
        <name>FMN</name>
        <dbReference type="ChEBI" id="CHEBI:58210"/>
    </ligand>
</feature>
<sequence length="301" mass="31418">MKLTTEVGGLTLDNPTILAAGVLGTTGASLKRVARMGAGAVVTKSIGTEPKYGHPNPSMVRLECGYVNAMGLPNPSSKEFLQELNIAKESGVPVIASIFGGTEDEFKAVAEGLPGASAYELNVSCPHAKGYGMQVGTDPELVKKITRIVKNTVDAPVWVKLTPNVTDIRHLGIAAQDGGADAIVAINTLKAMAIDIDTGYPILGNVHGGLSGPAIKPVAVRCVYDLYEALDIPVIGVGGISNWADAVEFMMAGASAVEIGSAVYEDIGVFASVSMGISDYLDRKGMRLKELIGLSHRLVKK</sequence>
<keyword evidence="8 10" id="KW-0665">Pyrimidine biosynthesis</keyword>
<dbReference type="PROSITE" id="PS00912">
    <property type="entry name" value="DHODEHASE_2"/>
    <property type="match status" value="1"/>
</dbReference>
<keyword evidence="5 10" id="KW-0963">Cytoplasm</keyword>
<organism evidence="12 13">
    <name type="scientific">Methanooceanicella nereidis</name>
    <dbReference type="NCBI Taxonomy" id="2052831"/>
    <lineage>
        <taxon>Archaea</taxon>
        <taxon>Methanobacteriati</taxon>
        <taxon>Methanobacteriota</taxon>
        <taxon>Stenosarchaea group</taxon>
        <taxon>Methanomicrobia</taxon>
        <taxon>Methanocellales</taxon>
        <taxon>Methanocellaceae</taxon>
        <taxon>Methanooceanicella</taxon>
    </lineage>
</organism>
<evidence type="ECO:0000256" key="1">
    <source>
        <dbReference type="ARBA" id="ARBA00004496"/>
    </source>
</evidence>
<dbReference type="EC" id="1.3.-.-" evidence="10"/>
<keyword evidence="7 10" id="KW-0288">FMN</keyword>
<evidence type="ECO:0000256" key="4">
    <source>
        <dbReference type="ARBA" id="ARBA00011669"/>
    </source>
</evidence>
<feature type="binding site" evidence="10">
    <location>
        <begin position="44"/>
        <end position="45"/>
    </location>
    <ligand>
        <name>FMN</name>
        <dbReference type="ChEBI" id="CHEBI:58210"/>
    </ligand>
</feature>
<evidence type="ECO:0000256" key="8">
    <source>
        <dbReference type="ARBA" id="ARBA00022975"/>
    </source>
</evidence>
<comment type="subcellular location">
    <subcellularLocation>
        <location evidence="1 10">Cytoplasm</location>
    </subcellularLocation>
</comment>
<dbReference type="CDD" id="cd04740">
    <property type="entry name" value="DHOD_1B_like"/>
    <property type="match status" value="1"/>
</dbReference>
<evidence type="ECO:0000256" key="7">
    <source>
        <dbReference type="ARBA" id="ARBA00022643"/>
    </source>
</evidence>
<dbReference type="InterPro" id="IPR001295">
    <property type="entry name" value="Dihydroorotate_DH_CS"/>
</dbReference>
<proteinExistence type="inferred from homology"/>
<comment type="function">
    <text evidence="10">Catalyzes the conversion of dihydroorotate to orotate.</text>
</comment>
<dbReference type="InterPro" id="IPR012135">
    <property type="entry name" value="Dihydroorotate_DH_1_2"/>
</dbReference>
<feature type="binding site" evidence="10">
    <location>
        <begin position="260"/>
        <end position="261"/>
    </location>
    <ligand>
        <name>FMN</name>
        <dbReference type="ChEBI" id="CHEBI:58210"/>
    </ligand>
</feature>
<dbReference type="InterPro" id="IPR033888">
    <property type="entry name" value="DHOD_1B"/>
</dbReference>
<comment type="catalytic activity">
    <reaction evidence="10">
        <text>(S)-dihydroorotate + A = orotate + AH2</text>
        <dbReference type="Rhea" id="RHEA:18073"/>
        <dbReference type="ChEBI" id="CHEBI:13193"/>
        <dbReference type="ChEBI" id="CHEBI:17499"/>
        <dbReference type="ChEBI" id="CHEBI:30839"/>
        <dbReference type="ChEBI" id="CHEBI:30864"/>
    </reaction>
</comment>
<protein>
    <recommendedName>
        <fullName evidence="10">Dihydroorotate dehydrogenase</fullName>
        <shortName evidence="10">DHOD</shortName>
        <shortName evidence="10">DHODase</shortName>
        <shortName evidence="10">DHOdehase</shortName>
        <ecNumber evidence="10">1.3.-.-</ecNumber>
    </recommendedName>
</protein>
<dbReference type="InterPro" id="IPR024920">
    <property type="entry name" value="Dihydroorotate_DH_1"/>
</dbReference>
<feature type="binding site" evidence="10">
    <location>
        <position position="212"/>
    </location>
    <ligand>
        <name>FMN</name>
        <dbReference type="ChEBI" id="CHEBI:58210"/>
    </ligand>
</feature>
<evidence type="ECO:0000256" key="3">
    <source>
        <dbReference type="ARBA" id="ARBA00008008"/>
    </source>
</evidence>
<evidence type="ECO:0000256" key="6">
    <source>
        <dbReference type="ARBA" id="ARBA00022630"/>
    </source>
</evidence>
<feature type="binding site" evidence="10">
    <location>
        <begin position="68"/>
        <end position="72"/>
    </location>
    <ligand>
        <name>substrate</name>
    </ligand>
</feature>
<dbReference type="Proteomes" id="UP001320159">
    <property type="component" value="Unassembled WGS sequence"/>
</dbReference>
<name>A0AAP2RAP7_9EURY</name>
<feature type="binding site" evidence="10">
    <location>
        <position position="44"/>
    </location>
    <ligand>
        <name>substrate</name>
    </ligand>
</feature>
<dbReference type="InterPro" id="IPR050074">
    <property type="entry name" value="DHO_dehydrogenase"/>
</dbReference>
<evidence type="ECO:0000313" key="13">
    <source>
        <dbReference type="Proteomes" id="UP001320159"/>
    </source>
</evidence>
<comment type="similarity">
    <text evidence="3 10">Belongs to the dihydroorotate dehydrogenase family. Type 1 subfamily.</text>
</comment>
<dbReference type="GO" id="GO:0044205">
    <property type="term" value="P:'de novo' UMP biosynthetic process"/>
    <property type="evidence" value="ECO:0007669"/>
    <property type="project" value="UniProtKB-UniRule"/>
</dbReference>
<feature type="binding site" evidence="10">
    <location>
        <begin position="238"/>
        <end position="239"/>
    </location>
    <ligand>
        <name>FMN</name>
        <dbReference type="ChEBI" id="CHEBI:58210"/>
    </ligand>
</feature>
<dbReference type="RefSeq" id="WP_230740243.1">
    <property type="nucleotide sequence ID" value="NZ_PGCK01000002.1"/>
</dbReference>
<dbReference type="NCBIfam" id="TIGR01037">
    <property type="entry name" value="pyrD_sub1_fam"/>
    <property type="match status" value="1"/>
</dbReference>
<dbReference type="InterPro" id="IPR049622">
    <property type="entry name" value="Dihydroorotate_DH_I"/>
</dbReference>
<keyword evidence="6 10" id="KW-0285">Flavoprotein</keyword>
<dbReference type="SUPFAM" id="SSF51395">
    <property type="entry name" value="FMN-linked oxidoreductases"/>
    <property type="match status" value="1"/>
</dbReference>
<evidence type="ECO:0000256" key="2">
    <source>
        <dbReference type="ARBA" id="ARBA00004725"/>
    </source>
</evidence>
<evidence type="ECO:0000256" key="5">
    <source>
        <dbReference type="ARBA" id="ARBA00022490"/>
    </source>
</evidence>
<keyword evidence="9 10" id="KW-0560">Oxidoreductase</keyword>